<dbReference type="InterPro" id="IPR029071">
    <property type="entry name" value="Ubiquitin-like_domsf"/>
</dbReference>
<sequence>GRTKVLDVTRSDSVLLVMLKIQSKEGVPPGFQRLSYSAKPLDADRTVADYGIEKAGTIHV</sequence>
<dbReference type="eggNOG" id="KOG0001">
    <property type="taxonomic scope" value="Eukaryota"/>
</dbReference>
<accession>A0A0D3IVW2</accession>
<dbReference type="AlphaFoldDB" id="A0A0D3IVW2"/>
<dbReference type="PaxDb" id="2903-EOD15397"/>
<dbReference type="SMART" id="SM00213">
    <property type="entry name" value="UBQ"/>
    <property type="match status" value="1"/>
</dbReference>
<dbReference type="InterPro" id="IPR000626">
    <property type="entry name" value="Ubiquitin-like_dom"/>
</dbReference>
<dbReference type="KEGG" id="ehx:EMIHUDRAFT_49283"/>
<dbReference type="Gene3D" id="3.10.20.90">
    <property type="entry name" value="Phosphatidylinositol 3-kinase Catalytic Subunit, Chain A, domain 1"/>
    <property type="match status" value="1"/>
</dbReference>
<dbReference type="SUPFAM" id="SSF54236">
    <property type="entry name" value="Ubiquitin-like"/>
    <property type="match status" value="1"/>
</dbReference>
<reference evidence="3" key="1">
    <citation type="journal article" date="2013" name="Nature">
        <title>Pan genome of the phytoplankton Emiliania underpins its global distribution.</title>
        <authorList>
            <person name="Read B.A."/>
            <person name="Kegel J."/>
            <person name="Klute M.J."/>
            <person name="Kuo A."/>
            <person name="Lefebvre S.C."/>
            <person name="Maumus F."/>
            <person name="Mayer C."/>
            <person name="Miller J."/>
            <person name="Monier A."/>
            <person name="Salamov A."/>
            <person name="Young J."/>
            <person name="Aguilar M."/>
            <person name="Claverie J.M."/>
            <person name="Frickenhaus S."/>
            <person name="Gonzalez K."/>
            <person name="Herman E.K."/>
            <person name="Lin Y.C."/>
            <person name="Napier J."/>
            <person name="Ogata H."/>
            <person name="Sarno A.F."/>
            <person name="Shmutz J."/>
            <person name="Schroeder D."/>
            <person name="de Vargas C."/>
            <person name="Verret F."/>
            <person name="von Dassow P."/>
            <person name="Valentin K."/>
            <person name="Van de Peer Y."/>
            <person name="Wheeler G."/>
            <person name="Dacks J.B."/>
            <person name="Delwiche C.F."/>
            <person name="Dyhrman S.T."/>
            <person name="Glockner G."/>
            <person name="John U."/>
            <person name="Richards T."/>
            <person name="Worden A.Z."/>
            <person name="Zhang X."/>
            <person name="Grigoriev I.V."/>
            <person name="Allen A.E."/>
            <person name="Bidle K."/>
            <person name="Borodovsky M."/>
            <person name="Bowler C."/>
            <person name="Brownlee C."/>
            <person name="Cock J.M."/>
            <person name="Elias M."/>
            <person name="Gladyshev V.N."/>
            <person name="Groth M."/>
            <person name="Guda C."/>
            <person name="Hadaegh A."/>
            <person name="Iglesias-Rodriguez M.D."/>
            <person name="Jenkins J."/>
            <person name="Jones B.M."/>
            <person name="Lawson T."/>
            <person name="Leese F."/>
            <person name="Lindquist E."/>
            <person name="Lobanov A."/>
            <person name="Lomsadze A."/>
            <person name="Malik S.B."/>
            <person name="Marsh M.E."/>
            <person name="Mackinder L."/>
            <person name="Mock T."/>
            <person name="Mueller-Roeber B."/>
            <person name="Pagarete A."/>
            <person name="Parker M."/>
            <person name="Probert I."/>
            <person name="Quesneville H."/>
            <person name="Raines C."/>
            <person name="Rensing S.A."/>
            <person name="Riano-Pachon D.M."/>
            <person name="Richier S."/>
            <person name="Rokitta S."/>
            <person name="Shiraiwa Y."/>
            <person name="Soanes D.M."/>
            <person name="van der Giezen M."/>
            <person name="Wahlund T.M."/>
            <person name="Williams B."/>
            <person name="Wilson W."/>
            <person name="Wolfe G."/>
            <person name="Wurch L.L."/>
        </authorList>
    </citation>
    <scope>NUCLEOTIDE SEQUENCE</scope>
</reference>
<dbReference type="PRINTS" id="PR00348">
    <property type="entry name" value="UBIQUITIN"/>
</dbReference>
<proteinExistence type="predicted"/>
<name>A0A0D3IVW2_EMIH1</name>
<keyword evidence="3" id="KW-1185">Reference proteome</keyword>
<dbReference type="EnsemblProtists" id="EOD15397">
    <property type="protein sequence ID" value="EOD15397"/>
    <property type="gene ID" value="EMIHUDRAFT_49283"/>
</dbReference>
<organism evidence="2 3">
    <name type="scientific">Emiliania huxleyi (strain CCMP1516)</name>
    <dbReference type="NCBI Taxonomy" id="280463"/>
    <lineage>
        <taxon>Eukaryota</taxon>
        <taxon>Haptista</taxon>
        <taxon>Haptophyta</taxon>
        <taxon>Prymnesiophyceae</taxon>
        <taxon>Isochrysidales</taxon>
        <taxon>Noelaerhabdaceae</taxon>
        <taxon>Emiliania</taxon>
    </lineage>
</organism>
<evidence type="ECO:0000259" key="1">
    <source>
        <dbReference type="PROSITE" id="PS50053"/>
    </source>
</evidence>
<dbReference type="PROSITE" id="PS50053">
    <property type="entry name" value="UBIQUITIN_2"/>
    <property type="match status" value="1"/>
</dbReference>
<dbReference type="Pfam" id="PF00240">
    <property type="entry name" value="ubiquitin"/>
    <property type="match status" value="1"/>
</dbReference>
<evidence type="ECO:0000313" key="3">
    <source>
        <dbReference type="Proteomes" id="UP000013827"/>
    </source>
</evidence>
<dbReference type="Proteomes" id="UP000013827">
    <property type="component" value="Unassembled WGS sequence"/>
</dbReference>
<dbReference type="InterPro" id="IPR050158">
    <property type="entry name" value="Ubiquitin_ubiquitin-like"/>
</dbReference>
<dbReference type="InterPro" id="IPR019956">
    <property type="entry name" value="Ubiquitin_dom"/>
</dbReference>
<dbReference type="PANTHER" id="PTHR10666">
    <property type="entry name" value="UBIQUITIN"/>
    <property type="match status" value="1"/>
</dbReference>
<dbReference type="STRING" id="2903.R1C048"/>
<protein>
    <recommendedName>
        <fullName evidence="1">Ubiquitin-like domain-containing protein</fullName>
    </recommendedName>
</protein>
<feature type="domain" description="Ubiquitin-like" evidence="1">
    <location>
        <begin position="1"/>
        <end position="60"/>
    </location>
</feature>
<dbReference type="RefSeq" id="XP_005767826.1">
    <property type="nucleotide sequence ID" value="XM_005767769.1"/>
</dbReference>
<dbReference type="GeneID" id="17261547"/>
<dbReference type="HOGENOM" id="CLU_010412_6_3_1"/>
<evidence type="ECO:0000313" key="2">
    <source>
        <dbReference type="EnsemblProtists" id="EOD15397"/>
    </source>
</evidence>
<reference evidence="2" key="2">
    <citation type="submission" date="2024-10" db="UniProtKB">
        <authorList>
            <consortium name="EnsemblProtists"/>
        </authorList>
    </citation>
    <scope>IDENTIFICATION</scope>
</reference>